<feature type="compositionally biased region" description="Basic and acidic residues" evidence="1">
    <location>
        <begin position="186"/>
        <end position="196"/>
    </location>
</feature>
<feature type="compositionally biased region" description="Low complexity" evidence="1">
    <location>
        <begin position="20"/>
        <end position="41"/>
    </location>
</feature>
<dbReference type="AlphaFoldDB" id="A0A6V7QZC1"/>
<dbReference type="EMBL" id="CAJEUB010000073">
    <property type="protein sequence ID" value="CAD1848246.1"/>
    <property type="molecule type" value="Genomic_DNA"/>
</dbReference>
<dbReference type="PANTHER" id="PTHR46619">
    <property type="entry name" value="RNA RECOGNITION MOTIF XS DOMAIN PROTEIN-RELATED"/>
    <property type="match status" value="1"/>
</dbReference>
<gene>
    <name evidence="2" type="ORF">CB5_LOCUS31457</name>
</gene>
<feature type="compositionally biased region" description="Low complexity" evidence="1">
    <location>
        <begin position="55"/>
        <end position="70"/>
    </location>
</feature>
<sequence length="556" mass="59507">MVAPIPNPCSPSHPTTMKNPKASSSGKGSSQKAPSSSGAAAAPPPPPATANLGRAPGPSSAAAAAAATPNPKEKPAAPTHVSGNLRSPHSAGPPSTSPTPPPSRRPRLRTASTTSSAAPSCSPTAASAPTSPSRRIRRRAPPPPPPPIRCSPTAPNRPPRLRPRPGARRGVRVRPALSPPPGGRFSPEDHLRDPRFGRGSGPQNDYWASLGLDGPRGPSESGPSSLKRKYGEDDELAWSRRHVLLYGGAGGNPPGLPPGWAGSEMISVPLDVDKQALKRAFLKFSKTINESFSQKKNYLENGKNEPLKCIACGRFAYVWKFSFYLTTAIAMHALGGAVPTLDGALVDIDGSLGTFGAMVAASTEAVKLIMPTFLLIDSCFYGSCKANYACFSIDWASKDFADVHALIMHAYHSQMQTCVLIILDCTRHCGRPYFMATIVIIHNTNLGRRKDGRMEGMGNKEMDNKLKDLGFPGGKSKSLILREGRTWPQRLSRAQATLPSGDDDKNPLLVKLNERTGEKKRILYGYLATASDLDKVDFDMKKRASVKSKREFDLSD</sequence>
<dbReference type="InterPro" id="IPR038588">
    <property type="entry name" value="XS_domain_sf"/>
</dbReference>
<protein>
    <submittedName>
        <fullName evidence="2">Uncharacterized protein</fullName>
    </submittedName>
</protein>
<feature type="compositionally biased region" description="Low complexity" evidence="1">
    <location>
        <begin position="215"/>
        <end position="225"/>
    </location>
</feature>
<reference evidence="2" key="1">
    <citation type="submission" date="2020-07" db="EMBL/GenBank/DDBJ databases">
        <authorList>
            <person name="Lin J."/>
        </authorList>
    </citation>
    <scope>NUCLEOTIDE SEQUENCE</scope>
</reference>
<feature type="compositionally biased region" description="Basic residues" evidence="1">
    <location>
        <begin position="159"/>
        <end position="172"/>
    </location>
</feature>
<accession>A0A6V7QZC1</accession>
<evidence type="ECO:0000313" key="2">
    <source>
        <dbReference type="EMBL" id="CAD1848246.1"/>
    </source>
</evidence>
<dbReference type="Gene3D" id="3.30.70.2890">
    <property type="entry name" value="XS domain"/>
    <property type="match status" value="1"/>
</dbReference>
<dbReference type="PANTHER" id="PTHR46619:SF3">
    <property type="entry name" value="RNA RECOGNITION MOTIF XS DOMAIN PROTEIN"/>
    <property type="match status" value="1"/>
</dbReference>
<feature type="compositionally biased region" description="Pro residues" evidence="1">
    <location>
        <begin position="1"/>
        <end position="11"/>
    </location>
</feature>
<proteinExistence type="predicted"/>
<name>A0A6V7QZC1_ANACO</name>
<feature type="compositionally biased region" description="Low complexity" evidence="1">
    <location>
        <begin position="109"/>
        <end position="133"/>
    </location>
</feature>
<organism evidence="2">
    <name type="scientific">Ananas comosus var. bracteatus</name>
    <name type="common">red pineapple</name>
    <dbReference type="NCBI Taxonomy" id="296719"/>
    <lineage>
        <taxon>Eukaryota</taxon>
        <taxon>Viridiplantae</taxon>
        <taxon>Streptophyta</taxon>
        <taxon>Embryophyta</taxon>
        <taxon>Tracheophyta</taxon>
        <taxon>Spermatophyta</taxon>
        <taxon>Magnoliopsida</taxon>
        <taxon>Liliopsida</taxon>
        <taxon>Poales</taxon>
        <taxon>Bromeliaceae</taxon>
        <taxon>Bromelioideae</taxon>
        <taxon>Ananas</taxon>
    </lineage>
</organism>
<feature type="region of interest" description="Disordered" evidence="1">
    <location>
        <begin position="1"/>
        <end position="230"/>
    </location>
</feature>
<evidence type="ECO:0000256" key="1">
    <source>
        <dbReference type="SAM" id="MobiDB-lite"/>
    </source>
</evidence>